<evidence type="ECO:0000256" key="2">
    <source>
        <dbReference type="ARBA" id="ARBA00022475"/>
    </source>
</evidence>
<keyword evidence="9" id="KW-1185">Reference proteome</keyword>
<evidence type="ECO:0000256" key="6">
    <source>
        <dbReference type="SAM" id="Phobius"/>
    </source>
</evidence>
<accession>A0A385YZK4</accession>
<feature type="transmembrane region" description="Helical" evidence="6">
    <location>
        <begin position="202"/>
        <end position="226"/>
    </location>
</feature>
<evidence type="ECO:0000313" key="9">
    <source>
        <dbReference type="Proteomes" id="UP000265560"/>
    </source>
</evidence>
<name>A0A385YZK4_9PSED</name>
<dbReference type="RefSeq" id="WP_119891648.1">
    <property type="nucleotide sequence ID" value="NZ_CP032419.1"/>
</dbReference>
<feature type="transmembrane region" description="Helical" evidence="6">
    <location>
        <begin position="238"/>
        <end position="260"/>
    </location>
</feature>
<sequence length="557" mass="60027">MLTLLNLLSAVALLIWGTHIVRTGILRVFGAQLRKILSQNMNRRPLAFLAGIGVTALVQSSNATALLVTSFVAQGLMALTPALAIMLGADVGTALMARVLTLDLSWLSPLLIFLGVIFFLSRKQTRAGQLGRVAIGLGLIILALELIVGAAAPITQAQGIKVLFASLTGDLLLDALVGALFALLSYSSLAAVLLTATLAGAALISLPVAIGLVIGANIGSGLLALLNTSMQSAAGRRVALGSLLYKLIGLLLIIPVLAPLTQWLDGLALSPQGLVIGFHLLYNSLRCLLLLPTVRPMARFCTWLLPEQAEASGLARPRHLDPAALGTPSLALANAVRETLRIGDLIETMLEHLLEVLRGNQPALSRELHRLDDDVDALYSAVKLYLARITREGLSEQDNRRWAEIIELAVNLEQAGDLVERMLGKIQDQKTAQRRSFSAHGLEELASLHAQLLVNLRLGLSVFLSGDPESARQLLREKRRFRALQRRLAHAHVGRLHHQNVQSLETSSLHLELIADMRRLNSLFCSSAYVVLEEADTGALQQDLPANEALADFNHSP</sequence>
<dbReference type="Gene3D" id="1.20.58.220">
    <property type="entry name" value="Phosphate transport system protein phou homolog 2, domain 2"/>
    <property type="match status" value="1"/>
</dbReference>
<dbReference type="SUPFAM" id="SSF109755">
    <property type="entry name" value="PhoU-like"/>
    <property type="match status" value="1"/>
</dbReference>
<evidence type="ECO:0000313" key="8">
    <source>
        <dbReference type="EMBL" id="AYC31013.1"/>
    </source>
</evidence>
<dbReference type="EMBL" id="CP032419">
    <property type="protein sequence ID" value="AYC31013.1"/>
    <property type="molecule type" value="Genomic_DNA"/>
</dbReference>
<feature type="transmembrane region" description="Helical" evidence="6">
    <location>
        <begin position="6"/>
        <end position="25"/>
    </location>
</feature>
<feature type="transmembrane region" description="Helical" evidence="6">
    <location>
        <begin position="104"/>
        <end position="121"/>
    </location>
</feature>
<dbReference type="GO" id="GO:0005436">
    <property type="term" value="F:sodium:phosphate symporter activity"/>
    <property type="evidence" value="ECO:0007669"/>
    <property type="project" value="InterPro"/>
</dbReference>
<keyword evidence="3 6" id="KW-0812">Transmembrane</keyword>
<keyword evidence="2" id="KW-1003">Cell membrane</keyword>
<feature type="transmembrane region" description="Helical" evidence="6">
    <location>
        <begin position="272"/>
        <end position="291"/>
    </location>
</feature>
<dbReference type="NCBIfam" id="TIGR00704">
    <property type="entry name" value="NaPi_cotrn_rel"/>
    <property type="match status" value="1"/>
</dbReference>
<dbReference type="InterPro" id="IPR026022">
    <property type="entry name" value="PhoU_dom"/>
</dbReference>
<dbReference type="Pfam" id="PF01895">
    <property type="entry name" value="PhoU"/>
    <property type="match status" value="1"/>
</dbReference>
<protein>
    <submittedName>
        <fullName evidence="8">Na/Pi cotransporter family protein</fullName>
    </submittedName>
</protein>
<dbReference type="PANTHER" id="PTHR10010">
    <property type="entry name" value="SOLUTE CARRIER FAMILY 34 SODIUM PHOSPHATE , MEMBER 2-RELATED"/>
    <property type="match status" value="1"/>
</dbReference>
<dbReference type="PANTHER" id="PTHR10010:SF39">
    <property type="entry name" value="PHOU DOMAIN-CONTAINING PROTEIN"/>
    <property type="match status" value="1"/>
</dbReference>
<proteinExistence type="predicted"/>
<evidence type="ECO:0000259" key="7">
    <source>
        <dbReference type="Pfam" id="PF01895"/>
    </source>
</evidence>
<evidence type="ECO:0000256" key="5">
    <source>
        <dbReference type="ARBA" id="ARBA00023136"/>
    </source>
</evidence>
<feature type="domain" description="PhoU" evidence="7">
    <location>
        <begin position="340"/>
        <end position="422"/>
    </location>
</feature>
<keyword evidence="5 6" id="KW-0472">Membrane</keyword>
<dbReference type="AlphaFoldDB" id="A0A385YZK4"/>
<evidence type="ECO:0000256" key="1">
    <source>
        <dbReference type="ARBA" id="ARBA00004651"/>
    </source>
</evidence>
<feature type="transmembrane region" description="Helical" evidence="6">
    <location>
        <begin position="46"/>
        <end position="72"/>
    </location>
</feature>
<dbReference type="Proteomes" id="UP000265560">
    <property type="component" value="Chromosome"/>
</dbReference>
<feature type="transmembrane region" description="Helical" evidence="6">
    <location>
        <begin position="133"/>
        <end position="154"/>
    </location>
</feature>
<dbReference type="OrthoDB" id="5778511at2"/>
<dbReference type="GO" id="GO:0044341">
    <property type="term" value="P:sodium-dependent phosphate transport"/>
    <property type="evidence" value="ECO:0007669"/>
    <property type="project" value="InterPro"/>
</dbReference>
<dbReference type="InterPro" id="IPR038078">
    <property type="entry name" value="PhoU-like_sf"/>
</dbReference>
<dbReference type="GO" id="GO:0005886">
    <property type="term" value="C:plasma membrane"/>
    <property type="evidence" value="ECO:0007669"/>
    <property type="project" value="UniProtKB-SubCell"/>
</dbReference>
<dbReference type="NCBIfam" id="TIGR01013">
    <property type="entry name" value="2a58"/>
    <property type="match status" value="1"/>
</dbReference>
<evidence type="ECO:0000256" key="3">
    <source>
        <dbReference type="ARBA" id="ARBA00022692"/>
    </source>
</evidence>
<dbReference type="KEGG" id="pcav:D3880_00805"/>
<gene>
    <name evidence="8" type="ORF">D3880_00805</name>
</gene>
<feature type="transmembrane region" description="Helical" evidence="6">
    <location>
        <begin position="175"/>
        <end position="196"/>
    </location>
</feature>
<comment type="subcellular location">
    <subcellularLocation>
        <location evidence="1">Cell membrane</location>
        <topology evidence="1">Multi-pass membrane protein</topology>
    </subcellularLocation>
</comment>
<evidence type="ECO:0000256" key="4">
    <source>
        <dbReference type="ARBA" id="ARBA00022989"/>
    </source>
</evidence>
<dbReference type="Pfam" id="PF02690">
    <property type="entry name" value="Na_Pi_cotrans"/>
    <property type="match status" value="2"/>
</dbReference>
<organism evidence="8 9">
    <name type="scientific">Pseudomonas cavernae</name>
    <dbReference type="NCBI Taxonomy" id="2320867"/>
    <lineage>
        <taxon>Bacteria</taxon>
        <taxon>Pseudomonadati</taxon>
        <taxon>Pseudomonadota</taxon>
        <taxon>Gammaproteobacteria</taxon>
        <taxon>Pseudomonadales</taxon>
        <taxon>Pseudomonadaceae</taxon>
        <taxon>Pseudomonas</taxon>
    </lineage>
</organism>
<keyword evidence="4 6" id="KW-1133">Transmembrane helix</keyword>
<reference evidence="9" key="1">
    <citation type="submission" date="2018-09" db="EMBL/GenBank/DDBJ databases">
        <authorList>
            <person name="Zhu H."/>
        </authorList>
    </citation>
    <scope>NUCLEOTIDE SEQUENCE [LARGE SCALE GENOMIC DNA]</scope>
    <source>
        <strain evidence="9">K2W31S-8</strain>
    </source>
</reference>
<dbReference type="NCBIfam" id="NF037997">
    <property type="entry name" value="Na_Pi_symport"/>
    <property type="match status" value="1"/>
</dbReference>
<dbReference type="InterPro" id="IPR004633">
    <property type="entry name" value="NaPi_cotrn-rel/YqeW-like"/>
</dbReference>
<dbReference type="InterPro" id="IPR003841">
    <property type="entry name" value="Na/Pi_transpt"/>
</dbReference>